<dbReference type="Proteomes" id="UP000789524">
    <property type="component" value="Unassembled WGS sequence"/>
</dbReference>
<dbReference type="InterPro" id="IPR001623">
    <property type="entry name" value="DnaJ_domain"/>
</dbReference>
<keyword evidence="2" id="KW-0812">Transmembrane</keyword>
<accession>A0A8J2WB93</accession>
<evidence type="ECO:0000259" key="3">
    <source>
        <dbReference type="PROSITE" id="PS50076"/>
    </source>
</evidence>
<reference evidence="4" key="1">
    <citation type="submission" date="2021-09" db="EMBL/GenBank/DDBJ databases">
        <authorList>
            <person name="Martin H S."/>
        </authorList>
    </citation>
    <scope>NUCLEOTIDE SEQUENCE</scope>
</reference>
<evidence type="ECO:0000313" key="5">
    <source>
        <dbReference type="Proteomes" id="UP000789524"/>
    </source>
</evidence>
<proteinExistence type="predicted"/>
<name>A0A8J2WB93_9NEOP</name>
<dbReference type="PANTHER" id="PTHR44825">
    <property type="match status" value="1"/>
</dbReference>
<dbReference type="InterPro" id="IPR052763">
    <property type="entry name" value="DnaJ_C4"/>
</dbReference>
<dbReference type="EMBL" id="CAKASE010000081">
    <property type="protein sequence ID" value="CAG9583336.1"/>
    <property type="molecule type" value="Genomic_DNA"/>
</dbReference>
<protein>
    <submittedName>
        <fullName evidence="4">(African queen) hypothetical protein</fullName>
    </submittedName>
</protein>
<evidence type="ECO:0000256" key="1">
    <source>
        <dbReference type="SAM" id="Coils"/>
    </source>
</evidence>
<sequence length="236" mass="27285">MYLFKRQRPDLKAICTLVQKFSIAKKSHYEVLNVRKNCTEKEIKDAFIKLSKEYHPDKNKSSQAQQQFVEIVEAYNVLSKPGSRSRYDLNSHQTSNSNVYKTYPSYDYKYKAYNNQYYNNYTNNNSTNQNQNSDAYYGLKGIRKVPNVVIIMICFGVAIVGLFLQILVISRSYHFHRKRIDEKSIRLAEELEKVRAAAREKTNEMQTQQILDKIVTAANPSIATASLGQALATEKK</sequence>
<keyword evidence="2" id="KW-0472">Membrane</keyword>
<dbReference type="PROSITE" id="PS50076">
    <property type="entry name" value="DNAJ_2"/>
    <property type="match status" value="1"/>
</dbReference>
<evidence type="ECO:0000313" key="4">
    <source>
        <dbReference type="EMBL" id="CAG9583336.1"/>
    </source>
</evidence>
<dbReference type="Pfam" id="PF00226">
    <property type="entry name" value="DnaJ"/>
    <property type="match status" value="1"/>
</dbReference>
<keyword evidence="2" id="KW-1133">Transmembrane helix</keyword>
<dbReference type="AlphaFoldDB" id="A0A8J2WB93"/>
<dbReference type="OrthoDB" id="445556at2759"/>
<dbReference type="CDD" id="cd06257">
    <property type="entry name" value="DnaJ"/>
    <property type="match status" value="1"/>
</dbReference>
<dbReference type="SUPFAM" id="SSF46565">
    <property type="entry name" value="Chaperone J-domain"/>
    <property type="match status" value="1"/>
</dbReference>
<dbReference type="InterPro" id="IPR036869">
    <property type="entry name" value="J_dom_sf"/>
</dbReference>
<keyword evidence="1" id="KW-0175">Coiled coil</keyword>
<feature type="transmembrane region" description="Helical" evidence="2">
    <location>
        <begin position="148"/>
        <end position="169"/>
    </location>
</feature>
<comment type="caution">
    <text evidence="4">The sequence shown here is derived from an EMBL/GenBank/DDBJ whole genome shotgun (WGS) entry which is preliminary data.</text>
</comment>
<dbReference type="PANTHER" id="PTHR44825:SF1">
    <property type="entry name" value="DNAJ HOMOLOG SUBFAMILY C MEMBER 4"/>
    <property type="match status" value="1"/>
</dbReference>
<dbReference type="PRINTS" id="PR00625">
    <property type="entry name" value="JDOMAIN"/>
</dbReference>
<dbReference type="Gene3D" id="1.10.287.110">
    <property type="entry name" value="DnaJ domain"/>
    <property type="match status" value="1"/>
</dbReference>
<keyword evidence="5" id="KW-1185">Reference proteome</keyword>
<gene>
    <name evidence="4" type="ORF">DCHRY22_LOCUS14738</name>
</gene>
<feature type="domain" description="J" evidence="3">
    <location>
        <begin position="27"/>
        <end position="91"/>
    </location>
</feature>
<feature type="coiled-coil region" evidence="1">
    <location>
        <begin position="180"/>
        <end position="208"/>
    </location>
</feature>
<evidence type="ECO:0000256" key="2">
    <source>
        <dbReference type="SAM" id="Phobius"/>
    </source>
</evidence>
<organism evidence="4 5">
    <name type="scientific">Danaus chrysippus</name>
    <name type="common">African queen</name>
    <dbReference type="NCBI Taxonomy" id="151541"/>
    <lineage>
        <taxon>Eukaryota</taxon>
        <taxon>Metazoa</taxon>
        <taxon>Ecdysozoa</taxon>
        <taxon>Arthropoda</taxon>
        <taxon>Hexapoda</taxon>
        <taxon>Insecta</taxon>
        <taxon>Pterygota</taxon>
        <taxon>Neoptera</taxon>
        <taxon>Endopterygota</taxon>
        <taxon>Lepidoptera</taxon>
        <taxon>Glossata</taxon>
        <taxon>Ditrysia</taxon>
        <taxon>Papilionoidea</taxon>
        <taxon>Nymphalidae</taxon>
        <taxon>Danainae</taxon>
        <taxon>Danaini</taxon>
        <taxon>Danaina</taxon>
        <taxon>Danaus</taxon>
        <taxon>Anosia</taxon>
    </lineage>
</organism>
<dbReference type="SMART" id="SM00271">
    <property type="entry name" value="DnaJ"/>
    <property type="match status" value="1"/>
</dbReference>